<evidence type="ECO:0000313" key="9">
    <source>
        <dbReference type="EMBL" id="BCI64784.1"/>
    </source>
</evidence>
<evidence type="ECO:0000256" key="5">
    <source>
        <dbReference type="ARBA" id="ARBA00022989"/>
    </source>
</evidence>
<evidence type="ECO:0000256" key="7">
    <source>
        <dbReference type="SAM" id="Phobius"/>
    </source>
</evidence>
<evidence type="ECO:0000256" key="3">
    <source>
        <dbReference type="ARBA" id="ARBA00022679"/>
    </source>
</evidence>
<dbReference type="InterPro" id="IPR017475">
    <property type="entry name" value="EPS_sugar_tfrase"/>
</dbReference>
<dbReference type="Pfam" id="PF13727">
    <property type="entry name" value="CoA_binding_3"/>
    <property type="match status" value="1"/>
</dbReference>
<comment type="subcellular location">
    <subcellularLocation>
        <location evidence="1">Membrane</location>
        <topology evidence="1">Multi-pass membrane protein</topology>
    </subcellularLocation>
</comment>
<dbReference type="InterPro" id="IPR017473">
    <property type="entry name" value="Undecaprenyl-P_gluc_Ptfrase"/>
</dbReference>
<evidence type="ECO:0000259" key="8">
    <source>
        <dbReference type="Pfam" id="PF02397"/>
    </source>
</evidence>
<dbReference type="KEGG" id="copr:Cop2CBH44_31370"/>
<feature type="transmembrane region" description="Helical" evidence="7">
    <location>
        <begin position="108"/>
        <end position="130"/>
    </location>
</feature>
<feature type="transmembrane region" description="Helical" evidence="7">
    <location>
        <begin position="79"/>
        <end position="102"/>
    </location>
</feature>
<dbReference type="InterPro" id="IPR036291">
    <property type="entry name" value="NAD(P)-bd_dom_sf"/>
</dbReference>
<name>A0A7G1I266_9BACT</name>
<keyword evidence="5 7" id="KW-1133">Transmembrane helix</keyword>
<organism evidence="9 10">
    <name type="scientific">Coprobacter secundus subsp. similis</name>
    <dbReference type="NCBI Taxonomy" id="2751153"/>
    <lineage>
        <taxon>Bacteria</taxon>
        <taxon>Pseudomonadati</taxon>
        <taxon>Bacteroidota</taxon>
        <taxon>Bacteroidia</taxon>
        <taxon>Bacteroidales</taxon>
        <taxon>Barnesiellaceae</taxon>
        <taxon>Coprobacter</taxon>
    </lineage>
</organism>
<feature type="transmembrane region" description="Helical" evidence="7">
    <location>
        <begin position="50"/>
        <end position="67"/>
    </location>
</feature>
<dbReference type="EMBL" id="AP023322">
    <property type="protein sequence ID" value="BCI64784.1"/>
    <property type="molecule type" value="Genomic_DNA"/>
</dbReference>
<evidence type="ECO:0000256" key="4">
    <source>
        <dbReference type="ARBA" id="ARBA00022692"/>
    </source>
</evidence>
<dbReference type="Proteomes" id="UP000594042">
    <property type="component" value="Chromosome"/>
</dbReference>
<keyword evidence="3 9" id="KW-0808">Transferase</keyword>
<dbReference type="Pfam" id="PF02397">
    <property type="entry name" value="Bac_transf"/>
    <property type="match status" value="1"/>
</dbReference>
<keyword evidence="4 7" id="KW-0812">Transmembrane</keyword>
<dbReference type="RefSeq" id="WP_021930074.1">
    <property type="nucleotide sequence ID" value="NZ_AP023322.1"/>
</dbReference>
<accession>A0A7G1I266</accession>
<keyword evidence="6 7" id="KW-0472">Membrane</keyword>
<gene>
    <name evidence="9" type="ORF">Cop2CBH44_31370</name>
</gene>
<comment type="similarity">
    <text evidence="2">Belongs to the bacterial sugar transferase family.</text>
</comment>
<dbReference type="GO" id="GO:0016020">
    <property type="term" value="C:membrane"/>
    <property type="evidence" value="ECO:0007669"/>
    <property type="project" value="UniProtKB-SubCell"/>
</dbReference>
<sequence>MLMIRNNNGGGYGYLIRILITVIDFLCINMAFFLIWFIFPDSSQDFCSKIIWLLLNISYLPVAYIFSNIHNNRMIHIDWVLVVALRSVAVYFVIFLSLLTFLKVGDDILPITLLRYFGLFFALLCLWWIISRKFLKYYRRKGYNFRRVVIVGAGRTGIMLYNALKSDEGYGYRFLGFFDDNEKLKRSIPSYLGTVSEVEKFVLENDVDELYCALPGSQDEKILRLMKFSEQNMVRFYIVPEINRYVFKRMHYQMLGGVPVLSIREESLEHPILRLLKRFFDLLFSSVMLVLFPLWLLPISLAVKVSSPGPVFFKQKRTGFKGKEFTCYKFRTMKVNKESDSVQATKGDSRVTKLGRFLRRTSLDELPQFINVFLGDMSVVGPRPHMIKHTEDYSKMIDRYMVRHMVKPGLTGWAQVNGYRGETKELWQMEKRVEYDVWYIENWNFWLDIKIIFLTVFNAIKGEKNAF</sequence>
<keyword evidence="10" id="KW-1185">Reference proteome</keyword>
<dbReference type="InterPro" id="IPR003362">
    <property type="entry name" value="Bact_transf"/>
</dbReference>
<dbReference type="AlphaFoldDB" id="A0A7G1I266"/>
<dbReference type="SUPFAM" id="SSF51735">
    <property type="entry name" value="NAD(P)-binding Rossmann-fold domains"/>
    <property type="match status" value="1"/>
</dbReference>
<dbReference type="PANTHER" id="PTHR30576:SF0">
    <property type="entry name" value="UNDECAPRENYL-PHOSPHATE N-ACETYLGALACTOSAMINYL 1-PHOSPHATE TRANSFERASE-RELATED"/>
    <property type="match status" value="1"/>
</dbReference>
<feature type="domain" description="Bacterial sugar transferase" evidence="8">
    <location>
        <begin position="277"/>
        <end position="460"/>
    </location>
</feature>
<dbReference type="Gene3D" id="3.40.50.720">
    <property type="entry name" value="NAD(P)-binding Rossmann-like Domain"/>
    <property type="match status" value="1"/>
</dbReference>
<feature type="transmembrane region" description="Helical" evidence="7">
    <location>
        <begin position="279"/>
        <end position="297"/>
    </location>
</feature>
<proteinExistence type="inferred from homology"/>
<evidence type="ECO:0000256" key="2">
    <source>
        <dbReference type="ARBA" id="ARBA00006464"/>
    </source>
</evidence>
<dbReference type="NCBIfam" id="TIGR03023">
    <property type="entry name" value="WcaJ_sugtrans"/>
    <property type="match status" value="1"/>
</dbReference>
<reference evidence="10" key="1">
    <citation type="submission" date="2020-07" db="EMBL/GenBank/DDBJ databases">
        <title>Complete genome sequencing of Coprobacter sp. strain 2CBH44.</title>
        <authorList>
            <person name="Sakamoto M."/>
            <person name="Murakami T."/>
            <person name="Mori H."/>
        </authorList>
    </citation>
    <scope>NUCLEOTIDE SEQUENCE [LARGE SCALE GENOMIC DNA]</scope>
    <source>
        <strain evidence="10">2CBH44</strain>
    </source>
</reference>
<evidence type="ECO:0000256" key="6">
    <source>
        <dbReference type="ARBA" id="ARBA00023136"/>
    </source>
</evidence>
<protein>
    <submittedName>
        <fullName evidence="9">Undecaprenyl-phosphate glucose phosphotransferase</fullName>
    </submittedName>
</protein>
<dbReference type="GO" id="GO:0016780">
    <property type="term" value="F:phosphotransferase activity, for other substituted phosphate groups"/>
    <property type="evidence" value="ECO:0007669"/>
    <property type="project" value="TreeGrafter"/>
</dbReference>
<evidence type="ECO:0000313" key="10">
    <source>
        <dbReference type="Proteomes" id="UP000594042"/>
    </source>
</evidence>
<evidence type="ECO:0000256" key="1">
    <source>
        <dbReference type="ARBA" id="ARBA00004141"/>
    </source>
</evidence>
<dbReference type="NCBIfam" id="TIGR03025">
    <property type="entry name" value="EPS_sugtrans"/>
    <property type="match status" value="1"/>
</dbReference>
<dbReference type="PANTHER" id="PTHR30576">
    <property type="entry name" value="COLANIC BIOSYNTHESIS UDP-GLUCOSE LIPID CARRIER TRANSFERASE"/>
    <property type="match status" value="1"/>
</dbReference>
<feature type="transmembrane region" description="Helical" evidence="7">
    <location>
        <begin position="12"/>
        <end position="38"/>
    </location>
</feature>